<accession>A0AAD6V6U7</accession>
<gene>
    <name evidence="1" type="ORF">GGX14DRAFT_370373</name>
</gene>
<dbReference type="AlphaFoldDB" id="A0AAD6V6U7"/>
<organism evidence="1 2">
    <name type="scientific">Mycena pura</name>
    <dbReference type="NCBI Taxonomy" id="153505"/>
    <lineage>
        <taxon>Eukaryota</taxon>
        <taxon>Fungi</taxon>
        <taxon>Dikarya</taxon>
        <taxon>Basidiomycota</taxon>
        <taxon>Agaricomycotina</taxon>
        <taxon>Agaricomycetes</taxon>
        <taxon>Agaricomycetidae</taxon>
        <taxon>Agaricales</taxon>
        <taxon>Marasmiineae</taxon>
        <taxon>Mycenaceae</taxon>
        <taxon>Mycena</taxon>
    </lineage>
</organism>
<dbReference type="Proteomes" id="UP001219525">
    <property type="component" value="Unassembled WGS sequence"/>
</dbReference>
<dbReference type="EMBL" id="JARJCW010000054">
    <property type="protein sequence ID" value="KAJ7202509.1"/>
    <property type="molecule type" value="Genomic_DNA"/>
</dbReference>
<comment type="caution">
    <text evidence="1">The sequence shown here is derived from an EMBL/GenBank/DDBJ whole genome shotgun (WGS) entry which is preliminary data.</text>
</comment>
<evidence type="ECO:0000313" key="2">
    <source>
        <dbReference type="Proteomes" id="UP001219525"/>
    </source>
</evidence>
<name>A0AAD6V6U7_9AGAR</name>
<dbReference type="InterPro" id="IPR040521">
    <property type="entry name" value="KDZ"/>
</dbReference>
<proteinExistence type="predicted"/>
<keyword evidence="2" id="KW-1185">Reference proteome</keyword>
<sequence>MKELDILQRDPSTLAGIVRHGIIPCSPAKPTVGITIRALELFRTMKGRSPSLSKTSFTKSLCDIHKLPDSSTLLGQFTIAYDAYIEILERNRAAVLAVLKRDTPSWRLKNCCPACTYKLEGEPKMRFEMLFTMDGNNSLKRVLRRAAVTDLSEDGDDILAPRPLSERLDDRQPPGDYYLSREAVDKWSRDALDPFLREAEAAAVRSDNPCAGSWKSISDDLAAKMWGVYDETGVFLALCRHGFVLLILDMVRSGELSKYPLAMVEALLEAFGVGLGGGYDSPLGSKARELSYTSLIGIFHGRGHSRKCQVKNFARYVLGLGLEPLEEAEEFFSRSNALSGSTRYASRFHRQQDIVLYLQHIDRVERAASLSLLISHHSVWDHSDN</sequence>
<evidence type="ECO:0000313" key="1">
    <source>
        <dbReference type="EMBL" id="KAJ7202509.1"/>
    </source>
</evidence>
<protein>
    <submittedName>
        <fullName evidence="1">Uncharacterized protein</fullName>
    </submittedName>
</protein>
<reference evidence="1" key="1">
    <citation type="submission" date="2023-03" db="EMBL/GenBank/DDBJ databases">
        <title>Massive genome expansion in bonnet fungi (Mycena s.s.) driven by repeated elements and novel gene families across ecological guilds.</title>
        <authorList>
            <consortium name="Lawrence Berkeley National Laboratory"/>
            <person name="Harder C.B."/>
            <person name="Miyauchi S."/>
            <person name="Viragh M."/>
            <person name="Kuo A."/>
            <person name="Thoen E."/>
            <person name="Andreopoulos B."/>
            <person name="Lu D."/>
            <person name="Skrede I."/>
            <person name="Drula E."/>
            <person name="Henrissat B."/>
            <person name="Morin E."/>
            <person name="Kohler A."/>
            <person name="Barry K."/>
            <person name="LaButti K."/>
            <person name="Morin E."/>
            <person name="Salamov A."/>
            <person name="Lipzen A."/>
            <person name="Mereny Z."/>
            <person name="Hegedus B."/>
            <person name="Baldrian P."/>
            <person name="Stursova M."/>
            <person name="Weitz H."/>
            <person name="Taylor A."/>
            <person name="Grigoriev I.V."/>
            <person name="Nagy L.G."/>
            <person name="Martin F."/>
            <person name="Kauserud H."/>
        </authorList>
    </citation>
    <scope>NUCLEOTIDE SEQUENCE</scope>
    <source>
        <strain evidence="1">9144</strain>
    </source>
</reference>
<dbReference type="PANTHER" id="PTHR33096:SF1">
    <property type="entry name" value="CXC1-LIKE CYSTEINE CLUSTER ASSOCIATED WITH KDZ TRANSPOSASES DOMAIN-CONTAINING PROTEIN"/>
    <property type="match status" value="1"/>
</dbReference>
<dbReference type="PANTHER" id="PTHR33096">
    <property type="entry name" value="CXC2 DOMAIN-CONTAINING PROTEIN"/>
    <property type="match status" value="1"/>
</dbReference>
<dbReference type="Pfam" id="PF18758">
    <property type="entry name" value="KDZ"/>
    <property type="match status" value="1"/>
</dbReference>